<keyword evidence="2" id="KW-0812">Transmembrane</keyword>
<feature type="region of interest" description="Disordered" evidence="1">
    <location>
        <begin position="120"/>
        <end position="214"/>
    </location>
</feature>
<sequence length="441" mass="48675">MPGSLLLIAVVWIVLLTPLVLFNRRPVRQTSEALTETRLVHSGGSELRGKRRLRPSPALFTADDNDEELELVDAEPEYVLLDDEGTESKERTPGKDMAVARQDKGDIDVVEGEVIDGDMAEESELSATGDVNDEAAVESSAQDHAEADDETAESETSDGDIADDAPAGDVSTTTTEDKTDSDVASLKDGNNETGTARKLDASSYKSQDETDTGEFEPVVEEAVVAALKRKKAEKPAEVPTGVLRGVDFDDSRGREDHVRELATVGTARPVENLYDSMELSEDDMNYIAARRGRGVYDPVASAEANRRRQKRRKHVLLGMVALLVLSFALAFWRGGALWLAPVVMTAMTVFYLVALRKNAIEEAKLRRRRLARMRRARLGVHNTEDHELGVIPERLMRPGAVIIEPDEADAELHNLAVVDSHEFFHDSDDEHGRYDDYIRAV</sequence>
<dbReference type="KEGG" id="crd:CRES_1656"/>
<feature type="compositionally biased region" description="Acidic residues" evidence="1">
    <location>
        <begin position="146"/>
        <end position="163"/>
    </location>
</feature>
<evidence type="ECO:0000313" key="4">
    <source>
        <dbReference type="Proteomes" id="UP000000492"/>
    </source>
</evidence>
<name>F8E0L9_CORRG</name>
<evidence type="ECO:0000256" key="2">
    <source>
        <dbReference type="SAM" id="Phobius"/>
    </source>
</evidence>
<feature type="region of interest" description="Disordered" evidence="1">
    <location>
        <begin position="81"/>
        <end position="108"/>
    </location>
</feature>
<evidence type="ECO:0000313" key="3">
    <source>
        <dbReference type="EMBL" id="AEI10009.1"/>
    </source>
</evidence>
<dbReference type="HOGENOM" id="CLU_037505_0_0_11"/>
<feature type="transmembrane region" description="Helical" evidence="2">
    <location>
        <begin position="315"/>
        <end position="332"/>
    </location>
</feature>
<gene>
    <name evidence="3" type="ordered locus">CRES_1656</name>
</gene>
<accession>F8E0L9</accession>
<dbReference type="eggNOG" id="ENOG50334B8">
    <property type="taxonomic scope" value="Bacteria"/>
</dbReference>
<dbReference type="OrthoDB" id="3696421at2"/>
<keyword evidence="2" id="KW-1133">Transmembrane helix</keyword>
<feature type="transmembrane region" description="Helical" evidence="2">
    <location>
        <begin position="6"/>
        <end position="22"/>
    </location>
</feature>
<keyword evidence="4" id="KW-1185">Reference proteome</keyword>
<dbReference type="InterPro" id="IPR053779">
    <property type="entry name" value="GlpR"/>
</dbReference>
<proteinExistence type="predicted"/>
<protein>
    <submittedName>
        <fullName evidence="3">Membrane protein</fullName>
    </submittedName>
</protein>
<organism evidence="3 4">
    <name type="scientific">Corynebacterium resistens (strain DSM 45100 / JCM 12819 / GTC 2026 / SICGH 158)</name>
    <dbReference type="NCBI Taxonomy" id="662755"/>
    <lineage>
        <taxon>Bacteria</taxon>
        <taxon>Bacillati</taxon>
        <taxon>Actinomycetota</taxon>
        <taxon>Actinomycetes</taxon>
        <taxon>Mycobacteriales</taxon>
        <taxon>Corynebacteriaceae</taxon>
        <taxon>Corynebacterium</taxon>
    </lineage>
</organism>
<feature type="transmembrane region" description="Helical" evidence="2">
    <location>
        <begin position="338"/>
        <end position="359"/>
    </location>
</feature>
<dbReference type="NCBIfam" id="NF045516">
    <property type="entry name" value="GlpR"/>
    <property type="match status" value="1"/>
</dbReference>
<dbReference type="EMBL" id="CP002857">
    <property type="protein sequence ID" value="AEI10009.1"/>
    <property type="molecule type" value="Genomic_DNA"/>
</dbReference>
<evidence type="ECO:0000256" key="1">
    <source>
        <dbReference type="SAM" id="MobiDB-lite"/>
    </source>
</evidence>
<dbReference type="STRING" id="662755.CRES_1656"/>
<dbReference type="RefSeq" id="WP_013888997.1">
    <property type="nucleotide sequence ID" value="NC_015673.1"/>
</dbReference>
<keyword evidence="2" id="KW-0472">Membrane</keyword>
<dbReference type="Proteomes" id="UP000000492">
    <property type="component" value="Chromosome"/>
</dbReference>
<dbReference type="AlphaFoldDB" id="F8E0L9"/>
<feature type="compositionally biased region" description="Low complexity" evidence="1">
    <location>
        <begin position="164"/>
        <end position="174"/>
    </location>
</feature>
<reference evidence="3 4" key="1">
    <citation type="journal article" date="2012" name="BMC Genomics">
        <title>Complete genome sequence, lifestyle, and multi-drug resistance of the human pathogen Corynebacterium resistens DSM 45100 isolated from blood samples of a leukemia patient.</title>
        <authorList>
            <person name="Schroder J."/>
            <person name="Maus I."/>
            <person name="Meyer K."/>
            <person name="Wordemann S."/>
            <person name="Blom J."/>
            <person name="Jaenicke S."/>
            <person name="Schneider J."/>
            <person name="Trost E."/>
            <person name="Tauch A."/>
        </authorList>
    </citation>
    <scope>NUCLEOTIDE SEQUENCE [LARGE SCALE GENOMIC DNA]</scope>
    <source>
        <strain evidence="4">DSM 45100 / JCM 12819 / CCUG 50093 / GTC 2026 / SICGH 158</strain>
    </source>
</reference>